<dbReference type="InterPro" id="IPR036872">
    <property type="entry name" value="CH_dom_sf"/>
</dbReference>
<name>A0A6B2G0C5_MYXSQ</name>
<sequence>MKSTLTDRSIWLKKKCADYIAQTLNRSISNFSFFWADGLAFIAILNRYTRSNMNFKKILSYSVEKRFSIIKHLSQKFNIKFDIKINDFLTFDENYLTEKVVYTVEAILNYDKSDTISPISKSIDFNLSPPAHQDLQSLQGAFTSTPQKPIKQITQPLRYNDESNFLTMNDIRIKKNLIKYFVDLESSKTSSVSKYPCFHILSYRNSV</sequence>
<organism evidence="1">
    <name type="scientific">Myxobolus squamalis</name>
    <name type="common">Myxosporean</name>
    <dbReference type="NCBI Taxonomy" id="59785"/>
    <lineage>
        <taxon>Eukaryota</taxon>
        <taxon>Metazoa</taxon>
        <taxon>Cnidaria</taxon>
        <taxon>Myxozoa</taxon>
        <taxon>Myxosporea</taxon>
        <taxon>Bivalvulida</taxon>
        <taxon>Platysporina</taxon>
        <taxon>Myxobolidae</taxon>
        <taxon>Myxobolus</taxon>
    </lineage>
</organism>
<evidence type="ECO:0000313" key="1">
    <source>
        <dbReference type="EMBL" id="NDJ96026.1"/>
    </source>
</evidence>
<dbReference type="AlphaFoldDB" id="A0A6B2G0C5"/>
<dbReference type="SUPFAM" id="SSF47576">
    <property type="entry name" value="Calponin-homology domain, CH-domain"/>
    <property type="match status" value="1"/>
</dbReference>
<protein>
    <submittedName>
        <fullName evidence="1">Cytospin-A (Trinotate prediction)</fullName>
    </submittedName>
</protein>
<accession>A0A6B2G0C5</accession>
<reference evidence="1" key="1">
    <citation type="submission" date="2018-11" db="EMBL/GenBank/DDBJ databases">
        <title>Myxobolus squamalis genome and transcriptome.</title>
        <authorList>
            <person name="Yahalomi D."/>
            <person name="Atkinson S.D."/>
            <person name="Neuhof M."/>
            <person name="Chang E.S."/>
            <person name="Philippe H."/>
            <person name="Cartwright P."/>
            <person name="Bartholomew J.L."/>
            <person name="Huchon D."/>
        </authorList>
    </citation>
    <scope>NUCLEOTIDE SEQUENCE</scope>
    <source>
        <strain evidence="1">71B08</strain>
        <tissue evidence="1">Whole</tissue>
    </source>
</reference>
<dbReference type="Gene3D" id="1.10.418.10">
    <property type="entry name" value="Calponin-like domain"/>
    <property type="match status" value="1"/>
</dbReference>
<dbReference type="EMBL" id="GHBR01000466">
    <property type="protein sequence ID" value="NDJ96026.1"/>
    <property type="molecule type" value="Transcribed_RNA"/>
</dbReference>
<proteinExistence type="predicted"/>